<proteinExistence type="predicted"/>
<keyword evidence="3" id="KW-1185">Reference proteome</keyword>
<keyword evidence="1" id="KW-0472">Membrane</keyword>
<feature type="transmembrane region" description="Helical" evidence="1">
    <location>
        <begin position="90"/>
        <end position="109"/>
    </location>
</feature>
<accession>A0A8E2AKK3</accession>
<dbReference type="AlphaFoldDB" id="A0A8E2AKK3"/>
<name>A0A8E2AKK3_9APHY</name>
<evidence type="ECO:0000313" key="2">
    <source>
        <dbReference type="EMBL" id="OCH86298.1"/>
    </source>
</evidence>
<keyword evidence="1" id="KW-1133">Transmembrane helix</keyword>
<dbReference type="Proteomes" id="UP000250043">
    <property type="component" value="Unassembled WGS sequence"/>
</dbReference>
<protein>
    <submittedName>
        <fullName evidence="2">Uncharacterized protein</fullName>
    </submittedName>
</protein>
<evidence type="ECO:0000256" key="1">
    <source>
        <dbReference type="SAM" id="Phobius"/>
    </source>
</evidence>
<reference evidence="2 3" key="1">
    <citation type="submission" date="2016-07" db="EMBL/GenBank/DDBJ databases">
        <title>Draft genome of the white-rot fungus Obba rivulosa 3A-2.</title>
        <authorList>
            <consortium name="DOE Joint Genome Institute"/>
            <person name="Miettinen O."/>
            <person name="Riley R."/>
            <person name="Acob R."/>
            <person name="Barry K."/>
            <person name="Cullen D."/>
            <person name="De Vries R."/>
            <person name="Hainaut M."/>
            <person name="Hatakka A."/>
            <person name="Henrissat B."/>
            <person name="Hilden K."/>
            <person name="Kuo R."/>
            <person name="Labutti K."/>
            <person name="Lipzen A."/>
            <person name="Makela M.R."/>
            <person name="Sandor L."/>
            <person name="Spatafora J.W."/>
            <person name="Grigoriev I.V."/>
            <person name="Hibbett D.S."/>
        </authorList>
    </citation>
    <scope>NUCLEOTIDE SEQUENCE [LARGE SCALE GENOMIC DNA]</scope>
    <source>
        <strain evidence="2 3">3A-2</strain>
    </source>
</reference>
<evidence type="ECO:0000313" key="3">
    <source>
        <dbReference type="Proteomes" id="UP000250043"/>
    </source>
</evidence>
<sequence>MRPPVHCDTDLGTSHTVDKAYRLAHAQASSIFQVVDAQRAADAVDYLTSCCTASDGDLTTVLSPSGRELCRKLHERLLSQRHSSRRMYQIYLHGGSVMIHGTVFLLVVAPRDGVLAGFLPSKCGVGQLVPATSPYRYRIGEAAYHTSQDPGELAFLFSGKECSIRNHWYSFARLFHLVQQNRCNKRENRVLHKERSCPERWIARVESTGRRRGGVQFVSGDV</sequence>
<gene>
    <name evidence="2" type="ORF">OBBRIDRAFT_806891</name>
</gene>
<keyword evidence="1" id="KW-0812">Transmembrane</keyword>
<organism evidence="2 3">
    <name type="scientific">Obba rivulosa</name>
    <dbReference type="NCBI Taxonomy" id="1052685"/>
    <lineage>
        <taxon>Eukaryota</taxon>
        <taxon>Fungi</taxon>
        <taxon>Dikarya</taxon>
        <taxon>Basidiomycota</taxon>
        <taxon>Agaricomycotina</taxon>
        <taxon>Agaricomycetes</taxon>
        <taxon>Polyporales</taxon>
        <taxon>Gelatoporiaceae</taxon>
        <taxon>Obba</taxon>
    </lineage>
</organism>
<dbReference type="EMBL" id="KV722535">
    <property type="protein sequence ID" value="OCH86298.1"/>
    <property type="molecule type" value="Genomic_DNA"/>
</dbReference>